<name>A0AC34GRV4_9BILA</name>
<reference evidence="2" key="1">
    <citation type="submission" date="2022-11" db="UniProtKB">
        <authorList>
            <consortium name="WormBaseParasite"/>
        </authorList>
    </citation>
    <scope>IDENTIFICATION</scope>
</reference>
<accession>A0AC34GRV4</accession>
<protein>
    <submittedName>
        <fullName evidence="2">Uncharacterized protein</fullName>
    </submittedName>
</protein>
<sequence length="685" mass="77879">MGAGESRPSRMDASGESNRPTPEEQNQPKVLRIERSQIPDAYKNVGVSSEVIRRVSGSTTTDSDVSALNAELEKEREANAKLRGQMQNLTALQNRFASGQVLPQAQTETLEDVEEKKRVFDETVQRVEKQFFSYQRENACEDNEKELMECLSKNKGKVLNCKSLKVPYDECIVKFRHEVLSSKANNLAIYVQPLLAVFDDNGNRQNPEPSADFLELREIILKSRHQVENFAEACLVLPGIDTLSTNRFSDLLHLTHSLDSAASLFPSKPNFLIFNLYGFTSNFGDSIVVSPIHLNPKYRRYFDVAIPAKTFVKRNENLKVVPLLFDAILLLPQPYGSQFPSILTYNIQKYDSSSIIKVLTKCLKNLTCIDGKEIDYFSVLKAVDFVIINEESIGFDHILMHTLEAGAIPIFLSDLIVKPFEHFIDWSSLTFPPTKIEYMFKVIKEIEESEIIKRKNKIREIYAKHFASFSTVIQSALTLLEQRIIPTKVQPLAELFDCDNKNSYKPYIYATDYLIAAISHQKSTSDDKLKWMLRNFLYTQTNVSTILLVTEVSVEHIFEEFIVPSNPLQIEVLQVPSISQLPYLLQTFDSHSHALILDSSYPYTNIDEDIINMGFTAALTFPQRISYLISEDCSSKSSQCPAIFHTSHLPNIRVEFNLKNNNLCFPLSSKTGNNINNLTWISCPL</sequence>
<dbReference type="WBParaSite" id="ES5_v2.g7505.t1">
    <property type="protein sequence ID" value="ES5_v2.g7505.t1"/>
    <property type="gene ID" value="ES5_v2.g7505"/>
</dbReference>
<proteinExistence type="predicted"/>
<dbReference type="Proteomes" id="UP000887579">
    <property type="component" value="Unplaced"/>
</dbReference>
<evidence type="ECO:0000313" key="1">
    <source>
        <dbReference type="Proteomes" id="UP000887579"/>
    </source>
</evidence>
<evidence type="ECO:0000313" key="2">
    <source>
        <dbReference type="WBParaSite" id="ES5_v2.g7505.t1"/>
    </source>
</evidence>
<organism evidence="1 2">
    <name type="scientific">Panagrolaimus sp. ES5</name>
    <dbReference type="NCBI Taxonomy" id="591445"/>
    <lineage>
        <taxon>Eukaryota</taxon>
        <taxon>Metazoa</taxon>
        <taxon>Ecdysozoa</taxon>
        <taxon>Nematoda</taxon>
        <taxon>Chromadorea</taxon>
        <taxon>Rhabditida</taxon>
        <taxon>Tylenchina</taxon>
        <taxon>Panagrolaimomorpha</taxon>
        <taxon>Panagrolaimoidea</taxon>
        <taxon>Panagrolaimidae</taxon>
        <taxon>Panagrolaimus</taxon>
    </lineage>
</organism>